<sequence>MAERKKLSGAQYCKRRAANEGFKTKQAGSLLKYLCSPQRNENVTDDLKNQVEADREADEMTVSEEFELHNVIHVAHKESEAHKIDKLSGLYANYSDPATWVVFDDEMRQLLIEHGPKQVDQFDFPKDSMQRKFSKSHYNRRLVNGDEVRRHWLQYSVRNDSVYCFCCKLFTSSTTTASSLSSNGSHDWKNMSAILSGHEKSSEHLANFQSWKEFELRLRNNNTIDAEHLRLVKKEEQYWQQILKRLIALVRVLGMQNLAFRGTHEKLNTAVNRNFLKFVEFLALFDPLMDEHLRKIKDNETHVHYLGKDIQNELIHLLSNAIKQKILKSACDAKYFSIIIDCTPDAGHVEQMTMIIRFLNVISNPKNGVAATAYIKEHFLDFVPLKARVDARFIANAIFSFKFVVSLVVWYDVLFQINMTSKQLQAKYLDMHGAINYLKKTKKFLVNCRNEMEFKKILVDAVEIAVSLEIPALFEPEPTRFRRKNKQFTYEGDDEPIQDPKENFKINFYFAILDTRIAK</sequence>
<feature type="domain" description="TTF-type" evidence="1">
    <location>
        <begin position="137"/>
        <end position="223"/>
    </location>
</feature>
<dbReference type="Pfam" id="PF14291">
    <property type="entry name" value="DUF4371"/>
    <property type="match status" value="1"/>
</dbReference>
<dbReference type="InterPro" id="IPR006580">
    <property type="entry name" value="Znf_TTF"/>
</dbReference>
<reference evidence="3" key="1">
    <citation type="submission" date="2025-08" db="UniProtKB">
        <authorList>
            <consortium name="RefSeq"/>
        </authorList>
    </citation>
    <scope>IDENTIFICATION</scope>
</reference>
<evidence type="ECO:0000313" key="2">
    <source>
        <dbReference type="Proteomes" id="UP001652625"/>
    </source>
</evidence>
<dbReference type="PANTHER" id="PTHR45749">
    <property type="match status" value="1"/>
</dbReference>
<organism evidence="2 3">
    <name type="scientific">Hydra vulgaris</name>
    <name type="common">Hydra</name>
    <name type="synonym">Hydra attenuata</name>
    <dbReference type="NCBI Taxonomy" id="6087"/>
    <lineage>
        <taxon>Eukaryota</taxon>
        <taxon>Metazoa</taxon>
        <taxon>Cnidaria</taxon>
        <taxon>Hydrozoa</taxon>
        <taxon>Hydroidolina</taxon>
        <taxon>Anthoathecata</taxon>
        <taxon>Aplanulata</taxon>
        <taxon>Hydridae</taxon>
        <taxon>Hydra</taxon>
    </lineage>
</organism>
<dbReference type="InterPro" id="IPR025398">
    <property type="entry name" value="DUF4371"/>
</dbReference>
<evidence type="ECO:0000313" key="3">
    <source>
        <dbReference type="RefSeq" id="XP_065675461.1"/>
    </source>
</evidence>
<gene>
    <name evidence="3" type="primary">LOC136091681</name>
</gene>
<proteinExistence type="predicted"/>
<keyword evidence="2" id="KW-1185">Reference proteome</keyword>
<dbReference type="PANTHER" id="PTHR45749:SF35">
    <property type="entry name" value="AC-LIKE TRANSPOSASE-RELATED"/>
    <property type="match status" value="1"/>
</dbReference>
<dbReference type="SMART" id="SM00597">
    <property type="entry name" value="ZnF_TTF"/>
    <property type="match status" value="1"/>
</dbReference>
<name>A0ABM4DLR2_HYDVU</name>
<dbReference type="GeneID" id="136091681"/>
<accession>A0ABM4DLR2</accession>
<dbReference type="RefSeq" id="XP_065675461.1">
    <property type="nucleotide sequence ID" value="XM_065819389.1"/>
</dbReference>
<dbReference type="Proteomes" id="UP001652625">
    <property type="component" value="Chromosome 15"/>
</dbReference>
<evidence type="ECO:0000259" key="1">
    <source>
        <dbReference type="SMART" id="SM00597"/>
    </source>
</evidence>
<protein>
    <submittedName>
        <fullName evidence="3">Zinc finger MYM-type protein 1-like</fullName>
    </submittedName>
</protein>